<proteinExistence type="predicted"/>
<dbReference type="EMBL" id="LOTQ01000012">
    <property type="protein sequence ID" value="KVA10325.1"/>
    <property type="molecule type" value="Genomic_DNA"/>
</dbReference>
<feature type="compositionally biased region" description="Basic and acidic residues" evidence="1">
    <location>
        <begin position="70"/>
        <end position="82"/>
    </location>
</feature>
<comment type="caution">
    <text evidence="2">The sequence shown here is derived from an EMBL/GenBank/DDBJ whole genome shotgun (WGS) entry which is preliminary data.</text>
</comment>
<evidence type="ECO:0000313" key="3">
    <source>
        <dbReference type="Proteomes" id="UP000056450"/>
    </source>
</evidence>
<evidence type="ECO:0000256" key="1">
    <source>
        <dbReference type="SAM" id="MobiDB-lite"/>
    </source>
</evidence>
<name>A0AAP1C4L9_9BURK</name>
<evidence type="ECO:0000313" key="2">
    <source>
        <dbReference type="EMBL" id="KVA10325.1"/>
    </source>
</evidence>
<feature type="region of interest" description="Disordered" evidence="1">
    <location>
        <begin position="66"/>
        <end position="110"/>
    </location>
</feature>
<organism evidence="2 3">
    <name type="scientific">Burkholderia latens</name>
    <dbReference type="NCBI Taxonomy" id="488446"/>
    <lineage>
        <taxon>Bacteria</taxon>
        <taxon>Pseudomonadati</taxon>
        <taxon>Pseudomonadota</taxon>
        <taxon>Betaproteobacteria</taxon>
        <taxon>Burkholderiales</taxon>
        <taxon>Burkholderiaceae</taxon>
        <taxon>Burkholderia</taxon>
        <taxon>Burkholderia cepacia complex</taxon>
    </lineage>
</organism>
<gene>
    <name evidence="2" type="ORF">WI41_11840</name>
</gene>
<reference evidence="2 3" key="1">
    <citation type="submission" date="2015-11" db="EMBL/GenBank/DDBJ databases">
        <title>Expanding the genomic diversity of Burkholderia species for the development of highly accurate diagnostics.</title>
        <authorList>
            <person name="Sahl J."/>
            <person name="Keim P."/>
            <person name="Wagner D."/>
        </authorList>
    </citation>
    <scope>NUCLEOTIDE SEQUENCE [LARGE SCALE GENOMIC DNA]</scope>
    <source>
        <strain evidence="2 3">RF32-BP12</strain>
    </source>
</reference>
<dbReference type="Proteomes" id="UP000056450">
    <property type="component" value="Unassembled WGS sequence"/>
</dbReference>
<sequence length="110" mass="12026">MLRILHVSKPRAARPCKSAGIRRRGPWPTVPVTFAIAGSANGLRAHRGARPERYTSESFFVAVSHAPAHAGDERPVVERDAAPYDTASHRPARRFPRAASHSLRRAVSAL</sequence>
<protein>
    <submittedName>
        <fullName evidence="2">Uncharacterized protein</fullName>
    </submittedName>
</protein>
<accession>A0AAP1C4L9</accession>
<dbReference type="AlphaFoldDB" id="A0AAP1C4L9"/>